<keyword evidence="4" id="KW-1185">Reference proteome</keyword>
<evidence type="ECO:0000313" key="3">
    <source>
        <dbReference type="EMBL" id="CAL5982768.1"/>
    </source>
</evidence>
<feature type="transmembrane region" description="Helical" evidence="1">
    <location>
        <begin position="84"/>
        <end position="107"/>
    </location>
</feature>
<reference evidence="3 4" key="2">
    <citation type="submission" date="2024-07" db="EMBL/GenBank/DDBJ databases">
        <authorList>
            <person name="Akdeniz Z."/>
        </authorList>
    </citation>
    <scope>NUCLEOTIDE SEQUENCE [LARGE SCALE GENOMIC DNA]</scope>
</reference>
<keyword evidence="1" id="KW-0472">Membrane</keyword>
<dbReference type="EMBL" id="CAXDID020000015">
    <property type="protein sequence ID" value="CAL5982768.1"/>
    <property type="molecule type" value="Genomic_DNA"/>
</dbReference>
<feature type="transmembrane region" description="Helical" evidence="1">
    <location>
        <begin position="166"/>
        <end position="187"/>
    </location>
</feature>
<comment type="caution">
    <text evidence="2">The sequence shown here is derived from an EMBL/GenBank/DDBJ whole genome shotgun (WGS) entry which is preliminary data.</text>
</comment>
<sequence length="413" mass="48814">MFKTSYNIVRGLCVSWISTTTSIEQIIEKIMMPPEDPSEYIINQPIGQMLFRQGRYFGDEFLQIQSAIIWHNFLAKRYSYSVDFLFSAIIGLIANFVPMLMVSYFALSMGYISNSLFIQQITFSTHLFNHKQYYYNSQCLGAHSCVLTGIAYYLCDLKRINKFKYFVLLGIFSFLIRSIVIVIIHLKYTLLNDELRNYYDKYDFTQLYIYAFGFALGELLNTYQTQIKQLYNTKIKRKFQTIKKQNMTTIIVLSLLGMLIYVYVDSWAKFNKNVELLLFWRLLRPIYTILVLITQFIFQLQDDVDDFTIDKDYIGKFQVPGHNSELMIYLMFEPLNTVVQHLVGNTIIGPYNSKIFVFLCVGMVTLQRVLGQFFFKLVDWFPQSCFKVCFQYFDQLKRKHISQLIKDAIYTDY</sequence>
<protein>
    <submittedName>
        <fullName evidence="3">Hypothetical_protein</fullName>
    </submittedName>
</protein>
<feature type="transmembrane region" description="Helical" evidence="1">
    <location>
        <begin position="276"/>
        <end position="298"/>
    </location>
</feature>
<evidence type="ECO:0000256" key="1">
    <source>
        <dbReference type="SAM" id="Phobius"/>
    </source>
</evidence>
<dbReference type="Proteomes" id="UP001642409">
    <property type="component" value="Unassembled WGS sequence"/>
</dbReference>
<feature type="transmembrane region" description="Helical" evidence="1">
    <location>
        <begin position="133"/>
        <end position="154"/>
    </location>
</feature>
<evidence type="ECO:0000313" key="2">
    <source>
        <dbReference type="EMBL" id="CAI9976550.1"/>
    </source>
</evidence>
<organism evidence="2">
    <name type="scientific">Hexamita inflata</name>
    <dbReference type="NCBI Taxonomy" id="28002"/>
    <lineage>
        <taxon>Eukaryota</taxon>
        <taxon>Metamonada</taxon>
        <taxon>Diplomonadida</taxon>
        <taxon>Hexamitidae</taxon>
        <taxon>Hexamitinae</taxon>
        <taxon>Hexamita</taxon>
    </lineage>
</organism>
<gene>
    <name evidence="2" type="ORF">HINF_LOCUS64195</name>
    <name evidence="3" type="ORF">HINF_LOCUS7295</name>
</gene>
<reference evidence="2" key="1">
    <citation type="submission" date="2023-06" db="EMBL/GenBank/DDBJ databases">
        <authorList>
            <person name="Kurt Z."/>
        </authorList>
    </citation>
    <scope>NUCLEOTIDE SEQUENCE</scope>
</reference>
<dbReference type="AlphaFoldDB" id="A0AA86S1V3"/>
<dbReference type="EMBL" id="CATOUU010001174">
    <property type="protein sequence ID" value="CAI9976550.1"/>
    <property type="molecule type" value="Genomic_DNA"/>
</dbReference>
<keyword evidence="1" id="KW-1133">Transmembrane helix</keyword>
<feature type="transmembrane region" description="Helical" evidence="1">
    <location>
        <begin position="246"/>
        <end position="264"/>
    </location>
</feature>
<accession>A0AA86S1V3</accession>
<keyword evidence="1" id="KW-0812">Transmembrane</keyword>
<name>A0AA86S1V3_9EUKA</name>
<feature type="transmembrane region" description="Helical" evidence="1">
    <location>
        <begin position="207"/>
        <end position="225"/>
    </location>
</feature>
<evidence type="ECO:0000313" key="4">
    <source>
        <dbReference type="Proteomes" id="UP001642409"/>
    </source>
</evidence>
<proteinExistence type="predicted"/>